<dbReference type="GO" id="GO:0051087">
    <property type="term" value="F:protein-folding chaperone binding"/>
    <property type="evidence" value="ECO:0007669"/>
    <property type="project" value="InterPro"/>
</dbReference>
<keyword evidence="3" id="KW-0808">Transferase</keyword>
<dbReference type="InterPro" id="IPR017441">
    <property type="entry name" value="Protein_kinase_ATP_BS"/>
</dbReference>
<dbReference type="Gene3D" id="1.20.58.120">
    <property type="entry name" value="BAG domain"/>
    <property type="match status" value="1"/>
</dbReference>
<feature type="region of interest" description="Disordered" evidence="10">
    <location>
        <begin position="102"/>
        <end position="139"/>
    </location>
</feature>
<evidence type="ECO:0000259" key="13">
    <source>
        <dbReference type="PROSITE" id="PS51035"/>
    </source>
</evidence>
<dbReference type="PROSITE" id="PS51035">
    <property type="entry name" value="BAG"/>
    <property type="match status" value="1"/>
</dbReference>
<dbReference type="SUPFAM" id="SSF54236">
    <property type="entry name" value="Ubiquitin-like"/>
    <property type="match status" value="1"/>
</dbReference>
<keyword evidence="5" id="KW-0418">Kinase</keyword>
<dbReference type="Pfam" id="PF02179">
    <property type="entry name" value="BAG"/>
    <property type="match status" value="1"/>
</dbReference>
<protein>
    <recommendedName>
        <fullName evidence="8">mitogen-activated protein kinase kinase</fullName>
        <ecNumber evidence="8">2.7.12.2</ecNumber>
    </recommendedName>
</protein>
<feature type="compositionally biased region" description="Low complexity" evidence="10">
    <location>
        <begin position="722"/>
        <end position="742"/>
    </location>
</feature>
<keyword evidence="15" id="KW-1185">Reference proteome</keyword>
<evidence type="ECO:0000256" key="1">
    <source>
        <dbReference type="ARBA" id="ARBA00022527"/>
    </source>
</evidence>
<dbReference type="SMART" id="SM00220">
    <property type="entry name" value="S_TKc"/>
    <property type="match status" value="1"/>
</dbReference>
<dbReference type="GO" id="GO:0038066">
    <property type="term" value="P:p38MAPK cascade"/>
    <property type="evidence" value="ECO:0007669"/>
    <property type="project" value="UniProtKB-ARBA"/>
</dbReference>
<dbReference type="InterPro" id="IPR000626">
    <property type="entry name" value="Ubiquitin-like_dom"/>
</dbReference>
<evidence type="ECO:0000256" key="6">
    <source>
        <dbReference type="ARBA" id="ARBA00022840"/>
    </source>
</evidence>
<name>A0A1J8PL17_9AGAM</name>
<dbReference type="PROSITE" id="PS00107">
    <property type="entry name" value="PROTEIN_KINASE_ATP"/>
    <property type="match status" value="1"/>
</dbReference>
<dbReference type="GO" id="GO:0005737">
    <property type="term" value="C:cytoplasm"/>
    <property type="evidence" value="ECO:0007669"/>
    <property type="project" value="UniProtKB-ARBA"/>
</dbReference>
<evidence type="ECO:0000313" key="15">
    <source>
        <dbReference type="Proteomes" id="UP000183567"/>
    </source>
</evidence>
<dbReference type="InterPro" id="IPR036533">
    <property type="entry name" value="BAG_dom_sf"/>
</dbReference>
<dbReference type="EMBL" id="LVVM01005740">
    <property type="protein sequence ID" value="OJA09862.1"/>
    <property type="molecule type" value="Genomic_DNA"/>
</dbReference>
<dbReference type="Gene3D" id="3.30.200.20">
    <property type="entry name" value="Phosphorylase Kinase, domain 1"/>
    <property type="match status" value="1"/>
</dbReference>
<keyword evidence="1" id="KW-0723">Serine/threonine-protein kinase</keyword>
<dbReference type="GO" id="GO:0004674">
    <property type="term" value="F:protein serine/threonine kinase activity"/>
    <property type="evidence" value="ECO:0007669"/>
    <property type="project" value="UniProtKB-KW"/>
</dbReference>
<dbReference type="GO" id="GO:0004708">
    <property type="term" value="F:MAP kinase kinase activity"/>
    <property type="evidence" value="ECO:0007669"/>
    <property type="project" value="UniProtKB-EC"/>
</dbReference>
<keyword evidence="2" id="KW-0597">Phosphoprotein</keyword>
<evidence type="ECO:0000256" key="9">
    <source>
        <dbReference type="PROSITE-ProRule" id="PRU10141"/>
    </source>
</evidence>
<gene>
    <name evidence="14" type="ORF">AZE42_06259</name>
</gene>
<dbReference type="SUPFAM" id="SSF56112">
    <property type="entry name" value="Protein kinase-like (PK-like)"/>
    <property type="match status" value="1"/>
</dbReference>
<feature type="region of interest" description="Disordered" evidence="10">
    <location>
        <begin position="1"/>
        <end position="65"/>
    </location>
</feature>
<evidence type="ECO:0000256" key="7">
    <source>
        <dbReference type="ARBA" id="ARBA00038035"/>
    </source>
</evidence>
<dbReference type="Pfam" id="PF00069">
    <property type="entry name" value="Pkinase"/>
    <property type="match status" value="1"/>
</dbReference>
<dbReference type="STRING" id="180088.A0A1J8PL17"/>
<keyword evidence="4 9" id="KW-0547">Nucleotide-binding</keyword>
<feature type="compositionally biased region" description="Low complexity" evidence="10">
    <location>
        <begin position="26"/>
        <end position="35"/>
    </location>
</feature>
<dbReference type="PANTHER" id="PTHR48013:SF25">
    <property type="entry name" value="MAP KINASE KINASE PBS2"/>
    <property type="match status" value="1"/>
</dbReference>
<evidence type="ECO:0000256" key="4">
    <source>
        <dbReference type="ARBA" id="ARBA00022741"/>
    </source>
</evidence>
<dbReference type="Proteomes" id="UP000183567">
    <property type="component" value="Unassembled WGS sequence"/>
</dbReference>
<dbReference type="SMART" id="SM00213">
    <property type="entry name" value="UBQ"/>
    <property type="match status" value="1"/>
</dbReference>
<dbReference type="Pfam" id="PF00240">
    <property type="entry name" value="ubiquitin"/>
    <property type="match status" value="1"/>
</dbReference>
<dbReference type="PROSITE" id="PS50053">
    <property type="entry name" value="UBIQUITIN_2"/>
    <property type="match status" value="1"/>
</dbReference>
<dbReference type="GO" id="GO:0032991">
    <property type="term" value="C:protein-containing complex"/>
    <property type="evidence" value="ECO:0007669"/>
    <property type="project" value="UniProtKB-ARBA"/>
</dbReference>
<feature type="domain" description="Ubiquitin-like" evidence="12">
    <location>
        <begin position="608"/>
        <end position="660"/>
    </location>
</feature>
<feature type="domain" description="BAG" evidence="13">
    <location>
        <begin position="766"/>
        <end position="815"/>
    </location>
</feature>
<feature type="compositionally biased region" description="Pro residues" evidence="10">
    <location>
        <begin position="743"/>
        <end position="752"/>
    </location>
</feature>
<dbReference type="InterPro" id="IPR029071">
    <property type="entry name" value="Ubiquitin-like_domsf"/>
</dbReference>
<dbReference type="Gene3D" id="1.10.510.10">
    <property type="entry name" value="Transferase(Phosphotransferase) domain 1"/>
    <property type="match status" value="1"/>
</dbReference>
<evidence type="ECO:0000256" key="5">
    <source>
        <dbReference type="ARBA" id="ARBA00022777"/>
    </source>
</evidence>
<feature type="region of interest" description="Disordered" evidence="10">
    <location>
        <begin position="722"/>
        <end position="767"/>
    </location>
</feature>
<dbReference type="AlphaFoldDB" id="A0A1J8PL17"/>
<dbReference type="CDD" id="cd17039">
    <property type="entry name" value="Ubl_ubiquitin_like"/>
    <property type="match status" value="1"/>
</dbReference>
<feature type="compositionally biased region" description="Low complexity" evidence="10">
    <location>
        <begin position="109"/>
        <end position="125"/>
    </location>
</feature>
<proteinExistence type="inferred from homology"/>
<keyword evidence="6 9" id="KW-0067">ATP-binding</keyword>
<evidence type="ECO:0000256" key="3">
    <source>
        <dbReference type="ARBA" id="ARBA00022679"/>
    </source>
</evidence>
<dbReference type="InterPro" id="IPR003103">
    <property type="entry name" value="BAG_domain"/>
</dbReference>
<dbReference type="PANTHER" id="PTHR48013">
    <property type="entry name" value="DUAL SPECIFICITY MITOGEN-ACTIVATED PROTEIN KINASE KINASE 5-RELATED"/>
    <property type="match status" value="1"/>
</dbReference>
<dbReference type="FunFam" id="3.30.200.20:FF:000341">
    <property type="entry name" value="MAP kinase kinase PBS2"/>
    <property type="match status" value="1"/>
</dbReference>
<dbReference type="GO" id="GO:0005524">
    <property type="term" value="F:ATP binding"/>
    <property type="evidence" value="ECO:0007669"/>
    <property type="project" value="UniProtKB-UniRule"/>
</dbReference>
<comment type="similarity">
    <text evidence="7">Belongs to the protein kinase superfamily. STE Ser/Thr protein kinase family. MAP kinase kinase subfamily.</text>
</comment>
<feature type="region of interest" description="Disordered" evidence="10">
    <location>
        <begin position="662"/>
        <end position="690"/>
    </location>
</feature>
<reference evidence="14 15" key="1">
    <citation type="submission" date="2016-03" db="EMBL/GenBank/DDBJ databases">
        <title>Comparative genomics of the ectomycorrhizal sister species Rhizopogon vinicolor and Rhizopogon vesiculosus (Basidiomycota: Boletales) reveals a divergence of the mating type B locus.</title>
        <authorList>
            <person name="Mujic A.B."/>
            <person name="Kuo A."/>
            <person name="Tritt A."/>
            <person name="Lipzen A."/>
            <person name="Chen C."/>
            <person name="Johnson J."/>
            <person name="Sharma A."/>
            <person name="Barry K."/>
            <person name="Grigoriev I.V."/>
            <person name="Spatafora J.W."/>
        </authorList>
    </citation>
    <scope>NUCLEOTIDE SEQUENCE [LARGE SCALE GENOMIC DNA]</scope>
    <source>
        <strain evidence="14 15">AM-OR11-056</strain>
    </source>
</reference>
<evidence type="ECO:0000256" key="2">
    <source>
        <dbReference type="ARBA" id="ARBA00022553"/>
    </source>
</evidence>
<accession>A0A1J8PL17</accession>
<evidence type="ECO:0000256" key="8">
    <source>
        <dbReference type="ARBA" id="ARBA00038999"/>
    </source>
</evidence>
<dbReference type="InterPro" id="IPR000719">
    <property type="entry name" value="Prot_kinase_dom"/>
</dbReference>
<feature type="domain" description="Protein kinase" evidence="11">
    <location>
        <begin position="223"/>
        <end position="535"/>
    </location>
</feature>
<dbReference type="OrthoDB" id="10252354at2759"/>
<evidence type="ECO:0000259" key="12">
    <source>
        <dbReference type="PROSITE" id="PS50053"/>
    </source>
</evidence>
<comment type="caution">
    <text evidence="14">The sequence shown here is derived from an EMBL/GenBank/DDBJ whole genome shotgun (WGS) entry which is preliminary data.</text>
</comment>
<dbReference type="InterPro" id="IPR011009">
    <property type="entry name" value="Kinase-like_dom_sf"/>
</dbReference>
<dbReference type="InterPro" id="IPR008271">
    <property type="entry name" value="Ser/Thr_kinase_AS"/>
</dbReference>
<dbReference type="SUPFAM" id="SSF63491">
    <property type="entry name" value="BAG domain"/>
    <property type="match status" value="1"/>
</dbReference>
<evidence type="ECO:0000313" key="14">
    <source>
        <dbReference type="EMBL" id="OJA09862.1"/>
    </source>
</evidence>
<dbReference type="EC" id="2.7.12.2" evidence="8"/>
<dbReference type="Gene3D" id="3.10.20.90">
    <property type="entry name" value="Phosphatidylinositol 3-kinase Catalytic Subunit, Chain A, domain 1"/>
    <property type="match status" value="1"/>
</dbReference>
<sequence length="818" mass="87808">MQSGSHVSAQDVPPGNTPTPSASRVPASLSSQRSARPPPSSGGTPRNTLSGLLANKGGNAPIPPSLQAKMTAMLNRGSPAAPGSASFSIDSAAQALQRASINESGHLQSSHSFPSSPSPSSAATRARGRGAGVPASRRNNLGLKLSDMNLEAGGGAIGAGLGAGRPSLAEARRGPSTFDTPFANFNRIVDPSGRLNFAGKAVIHASGVDFSNGSSFAINMDQLVLEQELGRGNYGTVKKVLHRPTNVEMAMKEIRLELDSSKLNGILMELDILHRAISPYIVEFYGAFFVESCVYYCMEYMDGGSLASLCCFPNGNVSLPPSLSTSPGSAWTSSPAPLADEHLGRIASSMTHGLEFLKSELGVMHRDVKPTNVLVNLRGQVKLCDFGVSGQLEKSIAKTNVGCQSYMAPERIKGSSPSGSNMEDAFTSYTVSADVWSLGLSIVEIARGRYPYPPETYENVFAQLSAIVDGEAPGLPEDDEVTEEAEIEFHATGWSSTHKGKRRWSPEARDWVRQCLIKNADERATYKELLEHPWMQADRQREVNMTDIAAQASKLSPLHSVILSFVLALRAVYFFFRNVFSRRSHHPFSAMIHVKWDRETLHFPLPPPETKLGKLRTDLAEYTHLPPSSFKLVHAGAVMKDDHALLSAYKIRENSTIALIGGHSLPSAPTHAPPPRVSQPKVKEPPTEQSTISAIRSELERVRTTLVPDVEALIGALAPSVATTTSSPAPGSAPPQSFSSPAHVPPFPPPYSTPASYPSKPTPSDHTRLSELLLQSLLRLDAMHLAGSDWPGARAERKAAVREVQGVLDRLDGAWSAQ</sequence>
<evidence type="ECO:0000259" key="11">
    <source>
        <dbReference type="PROSITE" id="PS50011"/>
    </source>
</evidence>
<dbReference type="GO" id="GO:0071474">
    <property type="term" value="P:cellular hyperosmotic response"/>
    <property type="evidence" value="ECO:0007669"/>
    <property type="project" value="TreeGrafter"/>
</dbReference>
<dbReference type="PROSITE" id="PS00108">
    <property type="entry name" value="PROTEIN_KINASE_ST"/>
    <property type="match status" value="1"/>
</dbReference>
<feature type="binding site" evidence="9">
    <location>
        <position position="252"/>
    </location>
    <ligand>
        <name>ATP</name>
        <dbReference type="ChEBI" id="CHEBI:30616"/>
    </ligand>
</feature>
<evidence type="ECO:0000256" key="10">
    <source>
        <dbReference type="SAM" id="MobiDB-lite"/>
    </source>
</evidence>
<feature type="compositionally biased region" description="Low complexity" evidence="10">
    <location>
        <begin position="753"/>
        <end position="762"/>
    </location>
</feature>
<dbReference type="PROSITE" id="PS50011">
    <property type="entry name" value="PROTEIN_KINASE_DOM"/>
    <property type="match status" value="1"/>
</dbReference>
<organism evidence="14 15">
    <name type="scientific">Rhizopogon vesiculosus</name>
    <dbReference type="NCBI Taxonomy" id="180088"/>
    <lineage>
        <taxon>Eukaryota</taxon>
        <taxon>Fungi</taxon>
        <taxon>Dikarya</taxon>
        <taxon>Basidiomycota</taxon>
        <taxon>Agaricomycotina</taxon>
        <taxon>Agaricomycetes</taxon>
        <taxon>Agaricomycetidae</taxon>
        <taxon>Boletales</taxon>
        <taxon>Suillineae</taxon>
        <taxon>Rhizopogonaceae</taxon>
        <taxon>Rhizopogon</taxon>
    </lineage>
</organism>